<dbReference type="SUPFAM" id="SSF159006">
    <property type="entry name" value="YopX-like"/>
    <property type="match status" value="1"/>
</dbReference>
<dbReference type="Pfam" id="PF09643">
    <property type="entry name" value="YopX"/>
    <property type="match status" value="1"/>
</dbReference>
<accession>A0ABS4RLQ4</accession>
<gene>
    <name evidence="2" type="ORF">J2Z28_000427</name>
</gene>
<evidence type="ECO:0000313" key="2">
    <source>
        <dbReference type="EMBL" id="MBP2243822.1"/>
    </source>
</evidence>
<dbReference type="InterPro" id="IPR019096">
    <property type="entry name" value="YopX_protein"/>
</dbReference>
<organism evidence="2 3">
    <name type="scientific">Paenibacillus xylanexedens</name>
    <dbReference type="NCBI Taxonomy" id="528191"/>
    <lineage>
        <taxon>Bacteria</taxon>
        <taxon>Bacillati</taxon>
        <taxon>Bacillota</taxon>
        <taxon>Bacilli</taxon>
        <taxon>Bacillales</taxon>
        <taxon>Paenibacillaceae</taxon>
        <taxon>Paenibacillus</taxon>
    </lineage>
</organism>
<reference evidence="2 3" key="1">
    <citation type="submission" date="2021-03" db="EMBL/GenBank/DDBJ databases">
        <title>Genomic Encyclopedia of Type Strains, Phase IV (KMG-IV): sequencing the most valuable type-strain genomes for metagenomic binning, comparative biology and taxonomic classification.</title>
        <authorList>
            <person name="Goeker M."/>
        </authorList>
    </citation>
    <scope>NUCLEOTIDE SEQUENCE [LARGE SCALE GENOMIC DNA]</scope>
    <source>
        <strain evidence="2 3">DSM 21292</strain>
    </source>
</reference>
<feature type="domain" description="YopX protein" evidence="1">
    <location>
        <begin position="5"/>
        <end position="130"/>
    </location>
</feature>
<dbReference type="InterPro" id="IPR023385">
    <property type="entry name" value="YopX-like_C"/>
</dbReference>
<evidence type="ECO:0000313" key="3">
    <source>
        <dbReference type="Proteomes" id="UP000810207"/>
    </source>
</evidence>
<sequence length="135" mass="15900">MREIKYRGRGINGEWHYGLLTELKRNYMRIEKGHYISNSSGLPFAYHVRPETVGQYTGLKDKNRKEAYHKDIVEFEGFLYSIEWDEKRTGFYLADLVYLDDPDSEEHKIGSCISESLIRGNPFEHPHLLEGRDET</sequence>
<dbReference type="Gene3D" id="2.30.30.290">
    <property type="entry name" value="YopX-like domains"/>
    <property type="match status" value="1"/>
</dbReference>
<dbReference type="RefSeq" id="WP_211080988.1">
    <property type="nucleotide sequence ID" value="NZ_CBCSLC010000013.1"/>
</dbReference>
<proteinExistence type="predicted"/>
<evidence type="ECO:0000259" key="1">
    <source>
        <dbReference type="Pfam" id="PF09643"/>
    </source>
</evidence>
<comment type="caution">
    <text evidence="2">The sequence shown here is derived from an EMBL/GenBank/DDBJ whole genome shotgun (WGS) entry which is preliminary data.</text>
</comment>
<keyword evidence="3" id="KW-1185">Reference proteome</keyword>
<dbReference type="EMBL" id="JAGIKV010000001">
    <property type="protein sequence ID" value="MBP2243822.1"/>
    <property type="molecule type" value="Genomic_DNA"/>
</dbReference>
<name>A0ABS4RLQ4_PAEXY</name>
<protein>
    <recommendedName>
        <fullName evidence="1">YopX protein domain-containing protein</fullName>
    </recommendedName>
</protein>
<dbReference type="Proteomes" id="UP000810207">
    <property type="component" value="Unassembled WGS sequence"/>
</dbReference>